<feature type="compositionally biased region" description="Low complexity" evidence="1">
    <location>
        <begin position="40"/>
        <end position="51"/>
    </location>
</feature>
<dbReference type="GO" id="GO:0080120">
    <property type="term" value="P:CAAX-box protein maturation"/>
    <property type="evidence" value="ECO:0007669"/>
    <property type="project" value="UniProtKB-ARBA"/>
</dbReference>
<evidence type="ECO:0000313" key="4">
    <source>
        <dbReference type="EMBL" id="MFC5278244.1"/>
    </source>
</evidence>
<dbReference type="PANTHER" id="PTHR36435:SF1">
    <property type="entry name" value="CAAX AMINO TERMINAL PROTEASE FAMILY PROTEIN"/>
    <property type="match status" value="1"/>
</dbReference>
<feature type="domain" description="CAAX prenyl protease 2/Lysostaphin resistance protein A-like" evidence="3">
    <location>
        <begin position="187"/>
        <end position="282"/>
    </location>
</feature>
<keyword evidence="4" id="KW-0378">Hydrolase</keyword>
<dbReference type="Proteomes" id="UP001596118">
    <property type="component" value="Unassembled WGS sequence"/>
</dbReference>
<dbReference type="GO" id="GO:0004175">
    <property type="term" value="F:endopeptidase activity"/>
    <property type="evidence" value="ECO:0007669"/>
    <property type="project" value="UniProtKB-ARBA"/>
</dbReference>
<feature type="compositionally biased region" description="Low complexity" evidence="1">
    <location>
        <begin position="24"/>
        <end position="33"/>
    </location>
</feature>
<evidence type="ECO:0000256" key="2">
    <source>
        <dbReference type="SAM" id="Phobius"/>
    </source>
</evidence>
<keyword evidence="2" id="KW-0812">Transmembrane</keyword>
<name>A0ABD5QZY3_9EURY</name>
<evidence type="ECO:0000313" key="5">
    <source>
        <dbReference type="Proteomes" id="UP001596118"/>
    </source>
</evidence>
<comment type="caution">
    <text evidence="4">The sequence shown here is derived from an EMBL/GenBank/DDBJ whole genome shotgun (WGS) entry which is preliminary data.</text>
</comment>
<feature type="transmembrane region" description="Helical" evidence="2">
    <location>
        <begin position="246"/>
        <end position="263"/>
    </location>
</feature>
<dbReference type="PANTHER" id="PTHR36435">
    <property type="entry name" value="SLR1288 PROTEIN"/>
    <property type="match status" value="1"/>
</dbReference>
<protein>
    <submittedName>
        <fullName evidence="4">CPBP family intramembrane glutamic endopeptidase</fullName>
        <ecNumber evidence="4">3.4.-.-</ecNumber>
    </submittedName>
</protein>
<feature type="transmembrane region" description="Helical" evidence="2">
    <location>
        <begin position="217"/>
        <end position="239"/>
    </location>
</feature>
<dbReference type="InterPro" id="IPR003675">
    <property type="entry name" value="Rce1/LyrA-like_dom"/>
</dbReference>
<dbReference type="InterPro" id="IPR052710">
    <property type="entry name" value="CAAX_protease"/>
</dbReference>
<proteinExistence type="predicted"/>
<evidence type="ECO:0000259" key="3">
    <source>
        <dbReference type="Pfam" id="PF02517"/>
    </source>
</evidence>
<feature type="transmembrane region" description="Helical" evidence="2">
    <location>
        <begin position="58"/>
        <end position="85"/>
    </location>
</feature>
<gene>
    <name evidence="4" type="ORF">ACFPM1_05630</name>
</gene>
<accession>A0ABD5QZY3</accession>
<feature type="region of interest" description="Disordered" evidence="1">
    <location>
        <begin position="1"/>
        <end position="51"/>
    </location>
</feature>
<feature type="transmembrane region" description="Helical" evidence="2">
    <location>
        <begin position="142"/>
        <end position="166"/>
    </location>
</feature>
<sequence length="334" mass="33611">MTASPDDDPVTTSDDPAATEDGDPTATPAVDPAATEDGDPTATAAADPAATEDGGSPLIAVAVALALGVLGPVLAVLGSQGVFLVDAAVGGLPLAVSVILTLIAGQYVAFGGLAVGYLAWRGFDRAGIVSYLGVRRPSLTEVGLVVGGWVVIVITLLVVSSIVQLLGAEAASNQSAELAMQNPAIIPLFVVAMFLVVGPCEEILYRGVVQGRLRESLPAVPAIAIASGIFAFIHVIALTGGISGRLTTVAILFFPSLVFGAVYEYTENLVVPALLHGLHNAVIFTLLYLTIAYSDEIEGMAEGGAAVAEGGATVAEAGAAIAEASATLLTLLPV</sequence>
<keyword evidence="2" id="KW-0472">Membrane</keyword>
<organism evidence="4 5">
    <name type="scientific">Halorubrum rubrum</name>
    <dbReference type="NCBI Taxonomy" id="1126240"/>
    <lineage>
        <taxon>Archaea</taxon>
        <taxon>Methanobacteriati</taxon>
        <taxon>Methanobacteriota</taxon>
        <taxon>Stenosarchaea group</taxon>
        <taxon>Halobacteria</taxon>
        <taxon>Halobacteriales</taxon>
        <taxon>Haloferacaceae</taxon>
        <taxon>Halorubrum</taxon>
    </lineage>
</organism>
<feature type="transmembrane region" description="Helical" evidence="2">
    <location>
        <begin position="92"/>
        <end position="120"/>
    </location>
</feature>
<dbReference type="RefSeq" id="WP_256410450.1">
    <property type="nucleotide sequence ID" value="NZ_JANHDM010000001.1"/>
</dbReference>
<reference evidence="4 5" key="1">
    <citation type="journal article" date="2019" name="Int. J. Syst. Evol. Microbiol.">
        <title>The Global Catalogue of Microorganisms (GCM) 10K type strain sequencing project: providing services to taxonomists for standard genome sequencing and annotation.</title>
        <authorList>
            <consortium name="The Broad Institute Genomics Platform"/>
            <consortium name="The Broad Institute Genome Sequencing Center for Infectious Disease"/>
            <person name="Wu L."/>
            <person name="Ma J."/>
        </authorList>
    </citation>
    <scope>NUCLEOTIDE SEQUENCE [LARGE SCALE GENOMIC DNA]</scope>
    <source>
        <strain evidence="4 5">CGMCC 1.12124</strain>
    </source>
</reference>
<evidence type="ECO:0000256" key="1">
    <source>
        <dbReference type="SAM" id="MobiDB-lite"/>
    </source>
</evidence>
<dbReference type="EC" id="3.4.-.-" evidence="4"/>
<dbReference type="EMBL" id="JBHSKY010000006">
    <property type="protein sequence ID" value="MFC5278244.1"/>
    <property type="molecule type" value="Genomic_DNA"/>
</dbReference>
<feature type="transmembrane region" description="Helical" evidence="2">
    <location>
        <begin position="269"/>
        <end position="291"/>
    </location>
</feature>
<dbReference type="AlphaFoldDB" id="A0ABD5QZY3"/>
<dbReference type="Pfam" id="PF02517">
    <property type="entry name" value="Rce1-like"/>
    <property type="match status" value="1"/>
</dbReference>
<feature type="transmembrane region" description="Helical" evidence="2">
    <location>
        <begin position="178"/>
        <end position="197"/>
    </location>
</feature>
<keyword evidence="5" id="KW-1185">Reference proteome</keyword>
<keyword evidence="2" id="KW-1133">Transmembrane helix</keyword>